<protein>
    <recommendedName>
        <fullName evidence="7">Zn(2)-C6 fungal-type domain-containing protein</fullName>
    </recommendedName>
</protein>
<name>A0A1T3CE79_9HYPO</name>
<keyword evidence="5" id="KW-0539">Nucleus</keyword>
<dbReference type="OrthoDB" id="1600564at2759"/>
<gene>
    <name evidence="8" type="ORF">A0O28_0050600</name>
</gene>
<dbReference type="InterPro" id="IPR051089">
    <property type="entry name" value="prtT"/>
</dbReference>
<dbReference type="GO" id="GO:0005634">
    <property type="term" value="C:nucleus"/>
    <property type="evidence" value="ECO:0007669"/>
    <property type="project" value="UniProtKB-SubCell"/>
</dbReference>
<dbReference type="AlphaFoldDB" id="A0A1T3CE79"/>
<dbReference type="GO" id="GO:0000976">
    <property type="term" value="F:transcription cis-regulatory region binding"/>
    <property type="evidence" value="ECO:0007669"/>
    <property type="project" value="TreeGrafter"/>
</dbReference>
<proteinExistence type="predicted"/>
<dbReference type="PANTHER" id="PTHR31845">
    <property type="entry name" value="FINGER DOMAIN PROTEIN, PUTATIVE-RELATED"/>
    <property type="match status" value="1"/>
</dbReference>
<dbReference type="SUPFAM" id="SSF57701">
    <property type="entry name" value="Zn2/Cys6 DNA-binding domain"/>
    <property type="match status" value="1"/>
</dbReference>
<keyword evidence="3" id="KW-0238">DNA-binding</keyword>
<evidence type="ECO:0000256" key="4">
    <source>
        <dbReference type="ARBA" id="ARBA00023163"/>
    </source>
</evidence>
<evidence type="ECO:0000256" key="6">
    <source>
        <dbReference type="SAM" id="MobiDB-lite"/>
    </source>
</evidence>
<sequence>MELTNKGPKACTTCAKAKARCIPGPERSSKCERCQRLNKECVSQRPAPPRAKKAPKRSRVAELEKRLDELSSQFVDGVVAVNPRPKQPSSSSTGPESVSTSTSTNGQSLTERPHGQRPQQRRQKTKCDSIVTFEYLFPSPRSESAEASGWSSEAGSNDYVKVDRLWPDAAEAEALLLQFHDTHAPLAPFVVVPKHLTAAELRRQRPFLWSVVMMVSCFVDGPRQHRLGKEVMTELGRLMVMEGSKRLETLQGLLLIIGWHNFALRSAQLTNLLFLARSMSVNTANTGCLCGATGPTSKDEIRWGELEYARAYVGTYYVNAIVFNTNKKADAFINTSQLDNFCNMLTSPGEYPSDIYLAKLVKIQMLSQSISMAMTFDPTQPQPMQLPLTMVIQTFQEQIDAYRASLPPHLIDNGTIQCHMAISEILLADMSISDSHCSSVGLPLEDRIQLLWSCLRALRRFYTAHAAVKCCDLSDKEQRNFLGLNASDLAYAIITGIKMLIIRLPGWDPRYIVSELGIREMLDREVEVVGAVVARRESDRWMEEDPLDRMYKLLKYGRDLVDLQLQKLGMEMDSDSASLSPPSVVNKREDGPGWMMMGMEDLDDDLWQSFMNDTAWSLNGEPMVTDAF</sequence>
<keyword evidence="4" id="KW-0804">Transcription</keyword>
<dbReference type="CDD" id="cd00067">
    <property type="entry name" value="GAL4"/>
    <property type="match status" value="1"/>
</dbReference>
<feature type="region of interest" description="Disordered" evidence="6">
    <location>
        <begin position="41"/>
        <end position="63"/>
    </location>
</feature>
<accession>A0A1T3CE79</accession>
<dbReference type="PROSITE" id="PS00463">
    <property type="entry name" value="ZN2_CY6_FUNGAL_1"/>
    <property type="match status" value="1"/>
</dbReference>
<dbReference type="InterPro" id="IPR036864">
    <property type="entry name" value="Zn2-C6_fun-type_DNA-bd_sf"/>
</dbReference>
<feature type="region of interest" description="Disordered" evidence="6">
    <location>
        <begin position="79"/>
        <end position="126"/>
    </location>
</feature>
<evidence type="ECO:0000256" key="5">
    <source>
        <dbReference type="ARBA" id="ARBA00023242"/>
    </source>
</evidence>
<evidence type="ECO:0000256" key="1">
    <source>
        <dbReference type="ARBA" id="ARBA00004123"/>
    </source>
</evidence>
<dbReference type="PANTHER" id="PTHR31845:SF10">
    <property type="entry name" value="ZN(II)2CYS6 TRANSCRIPTION FACTOR (EUROFUNG)"/>
    <property type="match status" value="1"/>
</dbReference>
<dbReference type="Proteomes" id="UP000191004">
    <property type="component" value="Unassembled WGS sequence"/>
</dbReference>
<keyword evidence="2" id="KW-0805">Transcription regulation</keyword>
<feature type="domain" description="Zn(2)-C6 fungal-type" evidence="7">
    <location>
        <begin position="10"/>
        <end position="41"/>
    </location>
</feature>
<comment type="subcellular location">
    <subcellularLocation>
        <location evidence="1">Nucleus</location>
    </subcellularLocation>
</comment>
<evidence type="ECO:0000256" key="2">
    <source>
        <dbReference type="ARBA" id="ARBA00023015"/>
    </source>
</evidence>
<keyword evidence="9" id="KW-1185">Reference proteome</keyword>
<evidence type="ECO:0000313" key="9">
    <source>
        <dbReference type="Proteomes" id="UP000191004"/>
    </source>
</evidence>
<evidence type="ECO:0000313" key="8">
    <source>
        <dbReference type="EMBL" id="OPB39354.1"/>
    </source>
</evidence>
<evidence type="ECO:0000256" key="3">
    <source>
        <dbReference type="ARBA" id="ARBA00023125"/>
    </source>
</evidence>
<dbReference type="GO" id="GO:0000981">
    <property type="term" value="F:DNA-binding transcription factor activity, RNA polymerase II-specific"/>
    <property type="evidence" value="ECO:0007669"/>
    <property type="project" value="InterPro"/>
</dbReference>
<evidence type="ECO:0000259" key="7">
    <source>
        <dbReference type="PROSITE" id="PS00463"/>
    </source>
</evidence>
<feature type="compositionally biased region" description="Low complexity" evidence="6">
    <location>
        <begin position="89"/>
        <end position="104"/>
    </location>
</feature>
<comment type="caution">
    <text evidence="8">The sequence shown here is derived from an EMBL/GenBank/DDBJ whole genome shotgun (WGS) entry which is preliminary data.</text>
</comment>
<dbReference type="Gene3D" id="4.10.240.10">
    <property type="entry name" value="Zn(2)-C6 fungal-type DNA-binding domain"/>
    <property type="match status" value="1"/>
</dbReference>
<reference evidence="8 9" key="1">
    <citation type="submission" date="2016-04" db="EMBL/GenBank/DDBJ databases">
        <title>Multiple horizontal gene transfer events from other fungi enriched the ability of the initially mycotrophic fungus Trichoderma (Ascomycota) to feed on dead plant biomass.</title>
        <authorList>
            <person name="Atanasova L."/>
            <person name="Chenthamara K."/>
            <person name="Zhang J."/>
            <person name="Grujic M."/>
            <person name="Henrissat B."/>
            <person name="Kuo A."/>
            <person name="Aertz A."/>
            <person name="Salamov A."/>
            <person name="Lipzen A."/>
            <person name="Labutti K."/>
            <person name="Barry K."/>
            <person name="Miao Y."/>
            <person name="Rahimi M.J."/>
            <person name="Shen Q."/>
            <person name="Grigoriev I.V."/>
            <person name="Kubicek C.P."/>
            <person name="Druzhinina I.S."/>
        </authorList>
    </citation>
    <scope>NUCLEOTIDE SEQUENCE [LARGE SCALE GENOMIC DNA]</scope>
    <source>
        <strain evidence="8 9">NJAU 4742</strain>
    </source>
</reference>
<dbReference type="EMBL" id="LVVK01000019">
    <property type="protein sequence ID" value="OPB39354.1"/>
    <property type="molecule type" value="Genomic_DNA"/>
</dbReference>
<organism evidence="8 9">
    <name type="scientific">Trichoderma guizhouense</name>
    <dbReference type="NCBI Taxonomy" id="1491466"/>
    <lineage>
        <taxon>Eukaryota</taxon>
        <taxon>Fungi</taxon>
        <taxon>Dikarya</taxon>
        <taxon>Ascomycota</taxon>
        <taxon>Pezizomycotina</taxon>
        <taxon>Sordariomycetes</taxon>
        <taxon>Hypocreomycetidae</taxon>
        <taxon>Hypocreales</taxon>
        <taxon>Hypocreaceae</taxon>
        <taxon>Trichoderma</taxon>
    </lineage>
</organism>
<dbReference type="SMART" id="SM00066">
    <property type="entry name" value="GAL4"/>
    <property type="match status" value="1"/>
</dbReference>
<dbReference type="GO" id="GO:0008270">
    <property type="term" value="F:zinc ion binding"/>
    <property type="evidence" value="ECO:0007669"/>
    <property type="project" value="InterPro"/>
</dbReference>
<dbReference type="InterPro" id="IPR001138">
    <property type="entry name" value="Zn2Cys6_DnaBD"/>
</dbReference>